<dbReference type="SUPFAM" id="SSF48498">
    <property type="entry name" value="Tetracyclin repressor-like, C-terminal domain"/>
    <property type="match status" value="1"/>
</dbReference>
<dbReference type="InterPro" id="IPR009057">
    <property type="entry name" value="Homeodomain-like_sf"/>
</dbReference>
<keyword evidence="1" id="KW-0805">Transcription regulation</keyword>
<evidence type="ECO:0000259" key="5">
    <source>
        <dbReference type="PROSITE" id="PS50977"/>
    </source>
</evidence>
<dbReference type="PROSITE" id="PS50977">
    <property type="entry name" value="HTH_TETR_2"/>
    <property type="match status" value="1"/>
</dbReference>
<feature type="DNA-binding region" description="H-T-H motif" evidence="4">
    <location>
        <begin position="25"/>
        <end position="44"/>
    </location>
</feature>
<name>A0ABW4XKA3_9GAMM</name>
<gene>
    <name evidence="6" type="ORF">ACFSJ3_03565</name>
</gene>
<evidence type="ECO:0000256" key="1">
    <source>
        <dbReference type="ARBA" id="ARBA00023015"/>
    </source>
</evidence>
<dbReference type="PANTHER" id="PTHR47506">
    <property type="entry name" value="TRANSCRIPTIONAL REGULATORY PROTEIN"/>
    <property type="match status" value="1"/>
</dbReference>
<dbReference type="InterPro" id="IPR001647">
    <property type="entry name" value="HTH_TetR"/>
</dbReference>
<evidence type="ECO:0000313" key="7">
    <source>
        <dbReference type="Proteomes" id="UP001597380"/>
    </source>
</evidence>
<dbReference type="SUPFAM" id="SSF46689">
    <property type="entry name" value="Homeodomain-like"/>
    <property type="match status" value="1"/>
</dbReference>
<dbReference type="EMBL" id="JBHUHT010000007">
    <property type="protein sequence ID" value="MFD2095048.1"/>
    <property type="molecule type" value="Genomic_DNA"/>
</dbReference>
<keyword evidence="3" id="KW-0804">Transcription</keyword>
<dbReference type="Gene3D" id="1.10.357.10">
    <property type="entry name" value="Tetracycline Repressor, domain 2"/>
    <property type="match status" value="1"/>
</dbReference>
<dbReference type="Proteomes" id="UP001597380">
    <property type="component" value="Unassembled WGS sequence"/>
</dbReference>
<protein>
    <submittedName>
        <fullName evidence="6">TetR/AcrR family transcriptional regulator</fullName>
    </submittedName>
</protein>
<keyword evidence="2 4" id="KW-0238">DNA-binding</keyword>
<reference evidence="7" key="1">
    <citation type="journal article" date="2019" name="Int. J. Syst. Evol. Microbiol.">
        <title>The Global Catalogue of Microorganisms (GCM) 10K type strain sequencing project: providing services to taxonomists for standard genome sequencing and annotation.</title>
        <authorList>
            <consortium name="The Broad Institute Genomics Platform"/>
            <consortium name="The Broad Institute Genome Sequencing Center for Infectious Disease"/>
            <person name="Wu L."/>
            <person name="Ma J."/>
        </authorList>
    </citation>
    <scope>NUCLEOTIDE SEQUENCE [LARGE SCALE GENOMIC DNA]</scope>
    <source>
        <strain evidence="7">CGMCC 1.10992</strain>
    </source>
</reference>
<feature type="domain" description="HTH tetR-type" evidence="5">
    <location>
        <begin position="2"/>
        <end position="62"/>
    </location>
</feature>
<dbReference type="PANTHER" id="PTHR47506:SF1">
    <property type="entry name" value="HTH-TYPE TRANSCRIPTIONAL REGULATOR YJDC"/>
    <property type="match status" value="1"/>
</dbReference>
<dbReference type="PRINTS" id="PR00455">
    <property type="entry name" value="HTHTETR"/>
</dbReference>
<dbReference type="Pfam" id="PF00440">
    <property type="entry name" value="TetR_N"/>
    <property type="match status" value="1"/>
</dbReference>
<keyword evidence="7" id="KW-1185">Reference proteome</keyword>
<evidence type="ECO:0000256" key="2">
    <source>
        <dbReference type="ARBA" id="ARBA00023125"/>
    </source>
</evidence>
<dbReference type="InterPro" id="IPR036271">
    <property type="entry name" value="Tet_transcr_reg_TetR-rel_C_sf"/>
</dbReference>
<evidence type="ECO:0000313" key="6">
    <source>
        <dbReference type="EMBL" id="MFD2095048.1"/>
    </source>
</evidence>
<organism evidence="6 7">
    <name type="scientific">Corallincola platygyrae</name>
    <dbReference type="NCBI Taxonomy" id="1193278"/>
    <lineage>
        <taxon>Bacteria</taxon>
        <taxon>Pseudomonadati</taxon>
        <taxon>Pseudomonadota</taxon>
        <taxon>Gammaproteobacteria</taxon>
        <taxon>Alteromonadales</taxon>
        <taxon>Psychromonadaceae</taxon>
        <taxon>Corallincola</taxon>
    </lineage>
</organism>
<accession>A0ABW4XKA3</accession>
<comment type="caution">
    <text evidence="6">The sequence shown here is derived from an EMBL/GenBank/DDBJ whole genome shotgun (WGS) entry which is preliminary data.</text>
</comment>
<dbReference type="RefSeq" id="WP_345337884.1">
    <property type="nucleotide sequence ID" value="NZ_BAABLI010000004.1"/>
</dbReference>
<evidence type="ECO:0000256" key="3">
    <source>
        <dbReference type="ARBA" id="ARBA00023163"/>
    </source>
</evidence>
<evidence type="ECO:0000256" key="4">
    <source>
        <dbReference type="PROSITE-ProRule" id="PRU00335"/>
    </source>
</evidence>
<sequence length="181" mass="19846">MTDKRALLTDSALQLFYEKGINSVGINEVLKVSGVAKKTLYNHFDSKEALVLATLEARDQIFLGWLAKRLSEASSNAELVEALFASLTDWFNSRVPELPPFRGCFFINSSIECGETSKAVSIYCQTHKAKVRELIENQLAEPNASLLDALCLLKEGAIVSAYVSQDLEAANKAVPLAMAFV</sequence>
<proteinExistence type="predicted"/>